<dbReference type="AlphaFoldDB" id="A0A0T5NYA0"/>
<evidence type="ECO:0000313" key="1">
    <source>
        <dbReference type="EMBL" id="KRS13663.1"/>
    </source>
</evidence>
<dbReference type="Proteomes" id="UP000051401">
    <property type="component" value="Unassembled WGS sequence"/>
</dbReference>
<evidence type="ECO:0008006" key="3">
    <source>
        <dbReference type="Google" id="ProtNLM"/>
    </source>
</evidence>
<dbReference type="OrthoDB" id="9815326at2"/>
<gene>
    <name evidence="1" type="ORF">XM52_27385</name>
</gene>
<dbReference type="EMBL" id="LAXI01000035">
    <property type="protein sequence ID" value="KRS13663.1"/>
    <property type="molecule type" value="Genomic_DNA"/>
</dbReference>
<comment type="caution">
    <text evidence="1">The sequence shown here is derived from an EMBL/GenBank/DDBJ whole genome shotgun (WGS) entry which is preliminary data.</text>
</comment>
<dbReference type="STRING" id="540747.SAMN04488031_1263"/>
<proteinExistence type="predicted"/>
<dbReference type="Gene3D" id="3.40.630.40">
    <property type="entry name" value="Zn-dependent exopeptidases"/>
    <property type="match status" value="1"/>
</dbReference>
<dbReference type="PATRIC" id="fig|540747.5.peg.4251"/>
<reference evidence="1 2" key="1">
    <citation type="submission" date="2015-04" db="EMBL/GenBank/DDBJ databases">
        <title>The draft genome sequence of Roseovarius indicus B108T.</title>
        <authorList>
            <person name="Li G."/>
            <person name="Lai Q."/>
            <person name="Shao Z."/>
            <person name="Yan P."/>
        </authorList>
    </citation>
    <scope>NUCLEOTIDE SEQUENCE [LARGE SCALE GENOMIC DNA]</scope>
    <source>
        <strain evidence="1 2">B108</strain>
    </source>
</reference>
<dbReference type="InterPro" id="IPR007709">
    <property type="entry name" value="N-FG_amidohydro"/>
</dbReference>
<sequence length="249" mass="26767">MLSAEDGSPAAVVNARGKGPICLVCEHASVVIPAGLGSLGLAEEDRFSHAVWDIGAELLARDLSRKLDAPLVVATVSRLVYDLNRPPTAPGAMPSKSGAIQVPGNLNLSDDDRALRASEVYEPFHAKVSEVLDGFDTPPAFVTIHSFTPTWDGKNRETQLGLLHDADPRLAMAMMAISDDTLVTRLNEPYSARDGVTHMLERHAIARGLQNVMIELRNDLLTREDDVARISSLLAGMLTASLDLQPESA</sequence>
<protein>
    <recommendedName>
        <fullName evidence="3">N-formylglutamate amidohydrolase</fullName>
    </recommendedName>
</protein>
<dbReference type="PIRSF" id="PIRSF029730">
    <property type="entry name" value="UCP029730"/>
    <property type="match status" value="1"/>
</dbReference>
<dbReference type="SUPFAM" id="SSF53187">
    <property type="entry name" value="Zn-dependent exopeptidases"/>
    <property type="match status" value="1"/>
</dbReference>
<dbReference type="InterPro" id="IPR011227">
    <property type="entry name" value="UCP029730"/>
</dbReference>
<dbReference type="Pfam" id="PF05013">
    <property type="entry name" value="FGase"/>
    <property type="match status" value="1"/>
</dbReference>
<name>A0A0T5NYA0_9RHOB</name>
<keyword evidence="2" id="KW-1185">Reference proteome</keyword>
<organism evidence="1 2">
    <name type="scientific">Roseovarius indicus</name>
    <dbReference type="NCBI Taxonomy" id="540747"/>
    <lineage>
        <taxon>Bacteria</taxon>
        <taxon>Pseudomonadati</taxon>
        <taxon>Pseudomonadota</taxon>
        <taxon>Alphaproteobacteria</taxon>
        <taxon>Rhodobacterales</taxon>
        <taxon>Roseobacteraceae</taxon>
        <taxon>Roseovarius</taxon>
    </lineage>
</organism>
<accession>A0A0T5NYA0</accession>
<evidence type="ECO:0000313" key="2">
    <source>
        <dbReference type="Proteomes" id="UP000051401"/>
    </source>
</evidence>